<evidence type="ECO:0000256" key="5">
    <source>
        <dbReference type="ARBA" id="ARBA00022553"/>
    </source>
</evidence>
<dbReference type="Pfam" id="PF02518">
    <property type="entry name" value="HATPase_c"/>
    <property type="match status" value="1"/>
</dbReference>
<dbReference type="PANTHER" id="PTHR44936">
    <property type="entry name" value="SENSOR PROTEIN CREC"/>
    <property type="match status" value="1"/>
</dbReference>
<evidence type="ECO:0000256" key="8">
    <source>
        <dbReference type="ARBA" id="ARBA00022777"/>
    </source>
</evidence>
<dbReference type="InterPro" id="IPR003660">
    <property type="entry name" value="HAMP_dom"/>
</dbReference>
<dbReference type="Pfam" id="PF00512">
    <property type="entry name" value="HisKA"/>
    <property type="match status" value="1"/>
</dbReference>
<keyword evidence="10" id="KW-0812">Transmembrane</keyword>
<keyword evidence="10" id="KW-0472">Membrane</keyword>
<dbReference type="SUPFAM" id="SSF47384">
    <property type="entry name" value="Homodimeric domain of signal transducing histidine kinase"/>
    <property type="match status" value="1"/>
</dbReference>
<dbReference type="PANTHER" id="PTHR44936:SF10">
    <property type="entry name" value="SENSOR PROTEIN RSTB"/>
    <property type="match status" value="1"/>
</dbReference>
<dbReference type="InterPro" id="IPR003594">
    <property type="entry name" value="HATPase_dom"/>
</dbReference>
<organism evidence="13 14">
    <name type="scientific">Stenotrophomonas maltophilia</name>
    <name type="common">Pseudomonas maltophilia</name>
    <name type="synonym">Xanthomonas maltophilia</name>
    <dbReference type="NCBI Taxonomy" id="40324"/>
    <lineage>
        <taxon>Bacteria</taxon>
        <taxon>Pseudomonadati</taxon>
        <taxon>Pseudomonadota</taxon>
        <taxon>Gammaproteobacteria</taxon>
        <taxon>Lysobacterales</taxon>
        <taxon>Lysobacteraceae</taxon>
        <taxon>Stenotrophomonas</taxon>
        <taxon>Stenotrophomonas maltophilia group</taxon>
    </lineage>
</organism>
<dbReference type="SUPFAM" id="SSF55874">
    <property type="entry name" value="ATPase domain of HSP90 chaperone/DNA topoisomerase II/histidine kinase"/>
    <property type="match status" value="1"/>
</dbReference>
<keyword evidence="9" id="KW-0067">ATP-binding</keyword>
<dbReference type="InterPro" id="IPR050980">
    <property type="entry name" value="2C_sensor_his_kinase"/>
</dbReference>
<dbReference type="GO" id="GO:0005886">
    <property type="term" value="C:plasma membrane"/>
    <property type="evidence" value="ECO:0007669"/>
    <property type="project" value="UniProtKB-SubCell"/>
</dbReference>
<dbReference type="Gene3D" id="1.10.287.130">
    <property type="match status" value="1"/>
</dbReference>
<dbReference type="InterPro" id="IPR036890">
    <property type="entry name" value="HATPase_C_sf"/>
</dbReference>
<dbReference type="PROSITE" id="PS50885">
    <property type="entry name" value="HAMP"/>
    <property type="match status" value="1"/>
</dbReference>
<dbReference type="EMBL" id="NIVS01000001">
    <property type="protein sequence ID" value="OWQ57462.1"/>
    <property type="molecule type" value="Genomic_DNA"/>
</dbReference>
<name>A0A246HTQ1_STEMA</name>
<accession>A0A246HTQ1</accession>
<dbReference type="PROSITE" id="PS50109">
    <property type="entry name" value="HIS_KIN"/>
    <property type="match status" value="1"/>
</dbReference>
<evidence type="ECO:0000256" key="7">
    <source>
        <dbReference type="ARBA" id="ARBA00022741"/>
    </source>
</evidence>
<evidence type="ECO:0000256" key="10">
    <source>
        <dbReference type="SAM" id="Phobius"/>
    </source>
</evidence>
<dbReference type="Gene3D" id="3.30.565.10">
    <property type="entry name" value="Histidine kinase-like ATPase, C-terminal domain"/>
    <property type="match status" value="1"/>
</dbReference>
<evidence type="ECO:0000313" key="14">
    <source>
        <dbReference type="Proteomes" id="UP000198157"/>
    </source>
</evidence>
<keyword evidence="5" id="KW-0597">Phosphoprotein</keyword>
<dbReference type="PRINTS" id="PR00344">
    <property type="entry name" value="BCTRLSENSOR"/>
</dbReference>
<dbReference type="InterPro" id="IPR003661">
    <property type="entry name" value="HisK_dim/P_dom"/>
</dbReference>
<evidence type="ECO:0000259" key="11">
    <source>
        <dbReference type="PROSITE" id="PS50109"/>
    </source>
</evidence>
<gene>
    <name evidence="13" type="ORF">CEE60_00080</name>
</gene>
<comment type="caution">
    <text evidence="13">The sequence shown here is derived from an EMBL/GenBank/DDBJ whole genome shotgun (WGS) entry which is preliminary data.</text>
</comment>
<dbReference type="EC" id="2.7.13.3" evidence="3"/>
<evidence type="ECO:0000256" key="6">
    <source>
        <dbReference type="ARBA" id="ARBA00022679"/>
    </source>
</evidence>
<protein>
    <recommendedName>
        <fullName evidence="3">histidine kinase</fullName>
        <ecNumber evidence="3">2.7.13.3</ecNumber>
    </recommendedName>
</protein>
<dbReference type="InterPro" id="IPR036097">
    <property type="entry name" value="HisK_dim/P_sf"/>
</dbReference>
<feature type="transmembrane region" description="Helical" evidence="10">
    <location>
        <begin position="197"/>
        <end position="219"/>
    </location>
</feature>
<evidence type="ECO:0000256" key="2">
    <source>
        <dbReference type="ARBA" id="ARBA00004651"/>
    </source>
</evidence>
<dbReference type="GO" id="GO:0005524">
    <property type="term" value="F:ATP binding"/>
    <property type="evidence" value="ECO:0007669"/>
    <property type="project" value="UniProtKB-KW"/>
</dbReference>
<evidence type="ECO:0000256" key="1">
    <source>
        <dbReference type="ARBA" id="ARBA00000085"/>
    </source>
</evidence>
<reference evidence="13 14" key="1">
    <citation type="submission" date="2017-06" db="EMBL/GenBank/DDBJ databases">
        <authorList>
            <person name="Kim H.J."/>
            <person name="Triplett B.A."/>
        </authorList>
    </citation>
    <scope>NUCLEOTIDE SEQUENCE [LARGE SCALE GENOMIC DNA]</scope>
    <source>
        <strain evidence="13 14">13146</strain>
    </source>
</reference>
<comment type="subcellular location">
    <subcellularLocation>
        <location evidence="2">Cell membrane</location>
        <topology evidence="2">Multi-pass membrane protein</topology>
    </subcellularLocation>
</comment>
<dbReference type="Proteomes" id="UP000198157">
    <property type="component" value="Unassembled WGS sequence"/>
</dbReference>
<evidence type="ECO:0000256" key="3">
    <source>
        <dbReference type="ARBA" id="ARBA00012438"/>
    </source>
</evidence>
<dbReference type="OrthoDB" id="9804645at2"/>
<evidence type="ECO:0000313" key="13">
    <source>
        <dbReference type="EMBL" id="OWQ57462.1"/>
    </source>
</evidence>
<dbReference type="InterPro" id="IPR004358">
    <property type="entry name" value="Sig_transdc_His_kin-like_C"/>
</dbReference>
<dbReference type="AlphaFoldDB" id="A0A246HTQ1"/>
<evidence type="ECO:0000256" key="9">
    <source>
        <dbReference type="ARBA" id="ARBA00022840"/>
    </source>
</evidence>
<keyword evidence="10" id="KW-1133">Transmembrane helix</keyword>
<feature type="domain" description="Histidine kinase" evidence="11">
    <location>
        <begin position="276"/>
        <end position="482"/>
    </location>
</feature>
<evidence type="ECO:0000259" key="12">
    <source>
        <dbReference type="PROSITE" id="PS50885"/>
    </source>
</evidence>
<comment type="catalytic activity">
    <reaction evidence="1">
        <text>ATP + protein L-histidine = ADP + protein N-phospho-L-histidine.</text>
        <dbReference type="EC" id="2.7.13.3"/>
    </reaction>
</comment>
<dbReference type="CDD" id="cd00082">
    <property type="entry name" value="HisKA"/>
    <property type="match status" value="1"/>
</dbReference>
<proteinExistence type="predicted"/>
<feature type="transmembrane region" description="Helical" evidence="10">
    <location>
        <begin position="56"/>
        <end position="79"/>
    </location>
</feature>
<feature type="domain" description="HAMP" evidence="12">
    <location>
        <begin position="216"/>
        <end position="268"/>
    </location>
</feature>
<dbReference type="InterPro" id="IPR005467">
    <property type="entry name" value="His_kinase_dom"/>
</dbReference>
<evidence type="ECO:0000256" key="4">
    <source>
        <dbReference type="ARBA" id="ARBA00022475"/>
    </source>
</evidence>
<dbReference type="SMART" id="SM00387">
    <property type="entry name" value="HATPase_c"/>
    <property type="match status" value="1"/>
</dbReference>
<dbReference type="GO" id="GO:0000155">
    <property type="term" value="F:phosphorelay sensor kinase activity"/>
    <property type="evidence" value="ECO:0007669"/>
    <property type="project" value="InterPro"/>
</dbReference>
<keyword evidence="7" id="KW-0547">Nucleotide-binding</keyword>
<keyword evidence="6" id="KW-0808">Transferase</keyword>
<keyword evidence="4" id="KW-1003">Cell membrane</keyword>
<keyword evidence="8 13" id="KW-0418">Kinase</keyword>
<sequence length="482" mass="52743">MPASRGCDASSATWGKCRTGSRPSAARAICSIAPDGADGMVRRRPSAQRKGHFRLFLRYCLGFVLAYLVLIASGLYLWATLTEQGEDQQIRTQLQGTQHLLHARYADTPQADWPQLTRHLQMQFAYPLQVMALAEAPHVLDAPSLEHLDQGGLVLSPDGRFSYQRLPGSAQVLVLGDFSEPEQADVAWYDSENVDTAVMISIFIIAIALPLYFLVYRLWRDVYALGHMALAIQQGELAVAAPAVSTHLVRPLREALSSMAAQLQDVMDGQRILSQAVAHETRTPLARMRFALAMMQIGEEDPEGVELLDGLKTDVARLEQLATAGVTYAQFGRSPRVTTHRLDILRLFEALEERFPATGGNGPRLCFQPPHQRTLVANRDALMLALGNLIGNARRHAVSQVVVSLHVAEPGLVIAVDDDGPGVAPADRERIFQPYVQLQRHPDGFGLGLALVHIIATKHGGSADVCDSVLGGARFRLRLPQA</sequence>